<dbReference type="FunFam" id="3.30.420.210:FF:000002">
    <property type="entry name" value="UBX domain-containing protein 1"/>
    <property type="match status" value="1"/>
</dbReference>
<dbReference type="GO" id="GO:0005634">
    <property type="term" value="C:nucleus"/>
    <property type="evidence" value="ECO:0007669"/>
    <property type="project" value="TreeGrafter"/>
</dbReference>
<feature type="domain" description="UBX" evidence="2">
    <location>
        <begin position="304"/>
        <end position="381"/>
    </location>
</feature>
<dbReference type="InterPro" id="IPR012989">
    <property type="entry name" value="SEP_domain"/>
</dbReference>
<organism evidence="4 5">
    <name type="scientific">Lyophyllum shimeji</name>
    <name type="common">Hon-shimeji</name>
    <name type="synonym">Tricholoma shimeji</name>
    <dbReference type="NCBI Taxonomy" id="47721"/>
    <lineage>
        <taxon>Eukaryota</taxon>
        <taxon>Fungi</taxon>
        <taxon>Dikarya</taxon>
        <taxon>Basidiomycota</taxon>
        <taxon>Agaricomycotina</taxon>
        <taxon>Agaricomycetes</taxon>
        <taxon>Agaricomycetidae</taxon>
        <taxon>Agaricales</taxon>
        <taxon>Tricholomatineae</taxon>
        <taxon>Lyophyllaceae</taxon>
        <taxon>Lyophyllum</taxon>
    </lineage>
</organism>
<dbReference type="GO" id="GO:0031468">
    <property type="term" value="P:nuclear membrane reassembly"/>
    <property type="evidence" value="ECO:0007669"/>
    <property type="project" value="TreeGrafter"/>
</dbReference>
<dbReference type="PANTHER" id="PTHR23333">
    <property type="entry name" value="UBX DOMAIN CONTAINING PROTEIN"/>
    <property type="match status" value="1"/>
</dbReference>
<feature type="region of interest" description="Disordered" evidence="1">
    <location>
        <begin position="234"/>
        <end position="296"/>
    </location>
</feature>
<proteinExistence type="predicted"/>
<evidence type="ECO:0000313" key="5">
    <source>
        <dbReference type="Proteomes" id="UP001063166"/>
    </source>
</evidence>
<dbReference type="EMBL" id="BRPK01000012">
    <property type="protein sequence ID" value="GLB42820.1"/>
    <property type="molecule type" value="Genomic_DNA"/>
</dbReference>
<dbReference type="Gene3D" id="3.10.20.90">
    <property type="entry name" value="Phosphatidylinositol 3-kinase Catalytic Subunit, Chain A, domain 1"/>
    <property type="match status" value="1"/>
</dbReference>
<dbReference type="SUPFAM" id="SSF54236">
    <property type="entry name" value="Ubiquitin-like"/>
    <property type="match status" value="1"/>
</dbReference>
<reference evidence="4" key="1">
    <citation type="submission" date="2022-07" db="EMBL/GenBank/DDBJ databases">
        <title>The genome of Lyophyllum shimeji provides insight into the initial evolution of ectomycorrhizal fungal genome.</title>
        <authorList>
            <person name="Kobayashi Y."/>
            <person name="Shibata T."/>
            <person name="Hirakawa H."/>
            <person name="Shigenobu S."/>
            <person name="Nishiyama T."/>
            <person name="Yamada A."/>
            <person name="Hasebe M."/>
            <person name="Kawaguchi M."/>
        </authorList>
    </citation>
    <scope>NUCLEOTIDE SEQUENCE</scope>
    <source>
        <strain evidence="4">AT787</strain>
    </source>
</reference>
<dbReference type="InterPro" id="IPR029071">
    <property type="entry name" value="Ubiquitin-like_domsf"/>
</dbReference>
<dbReference type="Proteomes" id="UP001063166">
    <property type="component" value="Unassembled WGS sequence"/>
</dbReference>
<feature type="domain" description="SEP" evidence="3">
    <location>
        <begin position="172"/>
        <end position="237"/>
    </location>
</feature>
<sequence length="383" mass="40104">MSNNGDSNNPSGGGRTLGGGAAEPLPSSWARSAEAPRLGRIGDWSGSGGGGVSRSGSRFGTIGGLSSAGGGGGGAPGGRRHDDSDEEEDDEGKREQWFAGGERSGLSIQNPDRRLPGGDMVRDLLRRAAEAGPPPPVARSNAFTGGGHKLGGEDVESSYIPDPNALPEDEVPVIRHLTFWQDGFTVEDGDLLRYDDPNNAELLAQINAGRAPPSILNVLPGQPVEVRITKRTDEPYVPPRGAKAFTGSGHRLGAPVPSFTAPAETAASSSMPGGFPSSVAATGPSSAGVRPERDSITTRFEVDQTLPTTSMQVRLADGTRIVARMNLTHTVRDLRNFINAARPENLTRPYTIGTTFPNRTLEDLDATIEGAGLANSVVVQRWA</sequence>
<evidence type="ECO:0000313" key="4">
    <source>
        <dbReference type="EMBL" id="GLB42820.1"/>
    </source>
</evidence>
<dbReference type="PANTHER" id="PTHR23333:SF20">
    <property type="entry name" value="NSFL1 COFACTOR P47"/>
    <property type="match status" value="1"/>
</dbReference>
<dbReference type="GO" id="GO:0007030">
    <property type="term" value="P:Golgi organization"/>
    <property type="evidence" value="ECO:0007669"/>
    <property type="project" value="TreeGrafter"/>
</dbReference>
<dbReference type="CDD" id="cd01770">
    <property type="entry name" value="UBX_UBXN2"/>
    <property type="match status" value="1"/>
</dbReference>
<dbReference type="InterPro" id="IPR036241">
    <property type="entry name" value="NSFL1C_SEP_dom_sf"/>
</dbReference>
<feature type="compositionally biased region" description="Gly residues" evidence="1">
    <location>
        <begin position="61"/>
        <end position="77"/>
    </location>
</feature>
<dbReference type="SMART" id="SM00166">
    <property type="entry name" value="UBX"/>
    <property type="match status" value="1"/>
</dbReference>
<dbReference type="GO" id="GO:0005829">
    <property type="term" value="C:cytosol"/>
    <property type="evidence" value="ECO:0007669"/>
    <property type="project" value="TreeGrafter"/>
</dbReference>
<dbReference type="Gene3D" id="3.30.420.210">
    <property type="entry name" value="SEP domain"/>
    <property type="match status" value="1"/>
</dbReference>
<dbReference type="SMART" id="SM00553">
    <property type="entry name" value="SEP"/>
    <property type="match status" value="1"/>
</dbReference>
<feature type="compositionally biased region" description="Low complexity" evidence="1">
    <location>
        <begin position="1"/>
        <end position="10"/>
    </location>
</feature>
<dbReference type="GO" id="GO:0043161">
    <property type="term" value="P:proteasome-mediated ubiquitin-dependent protein catabolic process"/>
    <property type="evidence" value="ECO:0007669"/>
    <property type="project" value="TreeGrafter"/>
</dbReference>
<protein>
    <submittedName>
        <fullName evidence="4">SEP-domain-containing protein</fullName>
    </submittedName>
</protein>
<gene>
    <name evidence="4" type="primary">SHP1</name>
    <name evidence="4" type="ORF">LshimejAT787_1202690</name>
</gene>
<dbReference type="Pfam" id="PF08059">
    <property type="entry name" value="SEP"/>
    <property type="match status" value="1"/>
</dbReference>
<evidence type="ECO:0000259" key="3">
    <source>
        <dbReference type="PROSITE" id="PS51399"/>
    </source>
</evidence>
<dbReference type="SUPFAM" id="SSF102848">
    <property type="entry name" value="NSFL1 (p97 ATPase) cofactor p47, SEP domain"/>
    <property type="match status" value="1"/>
</dbReference>
<feature type="compositionally biased region" description="Basic and acidic residues" evidence="1">
    <location>
        <begin position="111"/>
        <end position="129"/>
    </location>
</feature>
<dbReference type="OrthoDB" id="25887at2759"/>
<dbReference type="AlphaFoldDB" id="A0A9P3USS3"/>
<evidence type="ECO:0000256" key="1">
    <source>
        <dbReference type="SAM" id="MobiDB-lite"/>
    </source>
</evidence>
<dbReference type="PROSITE" id="PS51399">
    <property type="entry name" value="SEP"/>
    <property type="match status" value="1"/>
</dbReference>
<dbReference type="GO" id="GO:0061025">
    <property type="term" value="P:membrane fusion"/>
    <property type="evidence" value="ECO:0007669"/>
    <property type="project" value="TreeGrafter"/>
</dbReference>
<feature type="compositionally biased region" description="Gly residues" evidence="1">
    <location>
        <begin position="11"/>
        <end position="21"/>
    </location>
</feature>
<dbReference type="Pfam" id="PF00789">
    <property type="entry name" value="UBX"/>
    <property type="match status" value="1"/>
</dbReference>
<dbReference type="GO" id="GO:0043130">
    <property type="term" value="F:ubiquitin binding"/>
    <property type="evidence" value="ECO:0007669"/>
    <property type="project" value="TreeGrafter"/>
</dbReference>
<keyword evidence="5" id="KW-1185">Reference proteome</keyword>
<comment type="caution">
    <text evidence="4">The sequence shown here is derived from an EMBL/GenBank/DDBJ whole genome shotgun (WGS) entry which is preliminary data.</text>
</comment>
<name>A0A9P3USS3_LYOSH</name>
<dbReference type="GO" id="GO:0000045">
    <property type="term" value="P:autophagosome assembly"/>
    <property type="evidence" value="ECO:0007669"/>
    <property type="project" value="TreeGrafter"/>
</dbReference>
<accession>A0A9P3USS3</accession>
<evidence type="ECO:0000259" key="2">
    <source>
        <dbReference type="PROSITE" id="PS50033"/>
    </source>
</evidence>
<dbReference type="PROSITE" id="PS50033">
    <property type="entry name" value="UBX"/>
    <property type="match status" value="1"/>
</dbReference>
<dbReference type="InterPro" id="IPR001012">
    <property type="entry name" value="UBX_dom"/>
</dbReference>
<feature type="region of interest" description="Disordered" evidence="1">
    <location>
        <begin position="1"/>
        <end position="166"/>
    </location>
</feature>